<dbReference type="PANTHER" id="PTHR43206:SF1">
    <property type="entry name" value="4-AMINOBUTYRATE AMINOTRANSFERASE, MITOCHONDRIAL"/>
    <property type="match status" value="1"/>
</dbReference>
<dbReference type="FunFam" id="3.40.640.10:FF:000219">
    <property type="entry name" value="Aminotransferase PigE"/>
    <property type="match status" value="1"/>
</dbReference>
<evidence type="ECO:0000256" key="3">
    <source>
        <dbReference type="ARBA" id="ARBA00022576"/>
    </source>
</evidence>
<dbReference type="Gene3D" id="3.90.1150.10">
    <property type="entry name" value="Aspartate Aminotransferase, domain 1"/>
    <property type="match status" value="1"/>
</dbReference>
<comment type="caution">
    <text evidence="8">The sequence shown here is derived from an EMBL/GenBank/DDBJ whole genome shotgun (WGS) entry which is preliminary data.</text>
</comment>
<evidence type="ECO:0000256" key="1">
    <source>
        <dbReference type="ARBA" id="ARBA00001933"/>
    </source>
</evidence>
<gene>
    <name evidence="8" type="primary">ABAT</name>
    <name evidence="8" type="ORF">E2C01_018774</name>
</gene>
<evidence type="ECO:0000313" key="9">
    <source>
        <dbReference type="Proteomes" id="UP000324222"/>
    </source>
</evidence>
<evidence type="ECO:0000313" key="8">
    <source>
        <dbReference type="EMBL" id="MPC25651.1"/>
    </source>
</evidence>
<evidence type="ECO:0000256" key="4">
    <source>
        <dbReference type="ARBA" id="ARBA00022679"/>
    </source>
</evidence>
<comment type="cofactor">
    <cofactor evidence="1">
        <name>pyridoxal 5'-phosphate</name>
        <dbReference type="ChEBI" id="CHEBI:597326"/>
    </cofactor>
</comment>
<dbReference type="GO" id="GO:0008483">
    <property type="term" value="F:transaminase activity"/>
    <property type="evidence" value="ECO:0007669"/>
    <property type="project" value="UniProtKB-KW"/>
</dbReference>
<organism evidence="8 9">
    <name type="scientific">Portunus trituberculatus</name>
    <name type="common">Swimming crab</name>
    <name type="synonym">Neptunus trituberculatus</name>
    <dbReference type="NCBI Taxonomy" id="210409"/>
    <lineage>
        <taxon>Eukaryota</taxon>
        <taxon>Metazoa</taxon>
        <taxon>Ecdysozoa</taxon>
        <taxon>Arthropoda</taxon>
        <taxon>Crustacea</taxon>
        <taxon>Multicrustacea</taxon>
        <taxon>Malacostraca</taxon>
        <taxon>Eumalacostraca</taxon>
        <taxon>Eucarida</taxon>
        <taxon>Decapoda</taxon>
        <taxon>Pleocyemata</taxon>
        <taxon>Brachyura</taxon>
        <taxon>Eubrachyura</taxon>
        <taxon>Portunoidea</taxon>
        <taxon>Portunidae</taxon>
        <taxon>Portuninae</taxon>
        <taxon>Portunus</taxon>
    </lineage>
</organism>
<dbReference type="InterPro" id="IPR005814">
    <property type="entry name" value="Aminotrans_3"/>
</dbReference>
<keyword evidence="5 6" id="KW-0663">Pyridoxal phosphate</keyword>
<reference evidence="8 9" key="1">
    <citation type="submission" date="2019-05" db="EMBL/GenBank/DDBJ databases">
        <title>Another draft genome of Portunus trituberculatus and its Hox gene families provides insights of decapod evolution.</title>
        <authorList>
            <person name="Jeong J.-H."/>
            <person name="Song I."/>
            <person name="Kim S."/>
            <person name="Choi T."/>
            <person name="Kim D."/>
            <person name="Ryu S."/>
            <person name="Kim W."/>
        </authorList>
    </citation>
    <scope>NUCLEOTIDE SEQUENCE [LARGE SCALE GENOMIC DNA]</scope>
    <source>
        <tissue evidence="8">Muscle</tissue>
    </source>
</reference>
<sequence>MGGVRGQQTAPKEASSPLVANEPTAPKVLTSVPGPATQQHLKELNAIQESGAVSLFVDYESSLGNYMVDADGNTMLDVFTQISSLPLGYNHPDLLNILSDPSNVVAPKGLSHICTMACGSCSNENAYKAMYIRYRTRERGGKTDFTQEELDSCMINQAPGCPSYSLLSFQGAFHGRTMGCLATTHSKPIHKIDIPSLDWPIARFPIYKYPLEEHVRENQEEDRRCLEQVEDLIHKYNNMGNPVAGIVVEPIQSEGGDNHASSEFFQELQQIGKRTGAALLIDEVQTGGGPTGKMWCHEHFDLPEAPDVVTFSKKMLTGGYYIKEEFRRVRDMYENASVGFEKCPAMRAIIILGVHTGGCGEKTVRLRPALIFQPIHAHIFLDKLETVLAGL</sequence>
<dbReference type="GO" id="GO:0005739">
    <property type="term" value="C:mitochondrion"/>
    <property type="evidence" value="ECO:0007669"/>
    <property type="project" value="TreeGrafter"/>
</dbReference>
<keyword evidence="9" id="KW-1185">Reference proteome</keyword>
<dbReference type="SUPFAM" id="SSF53383">
    <property type="entry name" value="PLP-dependent transferases"/>
    <property type="match status" value="1"/>
</dbReference>
<dbReference type="Gene3D" id="3.40.640.10">
    <property type="entry name" value="Type I PLP-dependent aspartate aminotransferase-like (Major domain)"/>
    <property type="match status" value="1"/>
</dbReference>
<name>A0A5B7DVI8_PORTR</name>
<evidence type="ECO:0000256" key="7">
    <source>
        <dbReference type="SAM" id="MobiDB-lite"/>
    </source>
</evidence>
<dbReference type="InterPro" id="IPR015421">
    <property type="entry name" value="PyrdxlP-dep_Trfase_major"/>
</dbReference>
<dbReference type="Pfam" id="PF00202">
    <property type="entry name" value="Aminotran_3"/>
    <property type="match status" value="2"/>
</dbReference>
<comment type="similarity">
    <text evidence="2 6">Belongs to the class-III pyridoxal-phosphate-dependent aminotransferase family.</text>
</comment>
<dbReference type="GO" id="GO:0030170">
    <property type="term" value="F:pyridoxal phosphate binding"/>
    <property type="evidence" value="ECO:0007669"/>
    <property type="project" value="InterPro"/>
</dbReference>
<dbReference type="OrthoDB" id="5419315at2759"/>
<dbReference type="PIRSF" id="PIRSF000521">
    <property type="entry name" value="Transaminase_4ab_Lys_Orn"/>
    <property type="match status" value="1"/>
</dbReference>
<keyword evidence="4 8" id="KW-0808">Transferase</keyword>
<evidence type="ECO:0000256" key="6">
    <source>
        <dbReference type="RuleBase" id="RU003560"/>
    </source>
</evidence>
<feature type="region of interest" description="Disordered" evidence="7">
    <location>
        <begin position="1"/>
        <end position="27"/>
    </location>
</feature>
<dbReference type="GO" id="GO:0009450">
    <property type="term" value="P:gamma-aminobutyric acid catabolic process"/>
    <property type="evidence" value="ECO:0007669"/>
    <property type="project" value="TreeGrafter"/>
</dbReference>
<dbReference type="Proteomes" id="UP000324222">
    <property type="component" value="Unassembled WGS sequence"/>
</dbReference>
<dbReference type="InterPro" id="IPR015424">
    <property type="entry name" value="PyrdxlP-dep_Trfase"/>
</dbReference>
<protein>
    <submittedName>
        <fullName evidence="8">4-aminobutyrate aminotransferase, mitochondrial</fullName>
    </submittedName>
</protein>
<evidence type="ECO:0000256" key="5">
    <source>
        <dbReference type="ARBA" id="ARBA00022898"/>
    </source>
</evidence>
<dbReference type="EMBL" id="VSRR010001491">
    <property type="protein sequence ID" value="MPC25651.1"/>
    <property type="molecule type" value="Genomic_DNA"/>
</dbReference>
<proteinExistence type="inferred from homology"/>
<dbReference type="PANTHER" id="PTHR43206">
    <property type="entry name" value="AMINOTRANSFERASE"/>
    <property type="match status" value="1"/>
</dbReference>
<feature type="compositionally biased region" description="Polar residues" evidence="7">
    <location>
        <begin position="1"/>
        <end position="10"/>
    </location>
</feature>
<evidence type="ECO:0000256" key="2">
    <source>
        <dbReference type="ARBA" id="ARBA00008954"/>
    </source>
</evidence>
<dbReference type="InterPro" id="IPR015422">
    <property type="entry name" value="PyrdxlP-dep_Trfase_small"/>
</dbReference>
<accession>A0A5B7DVI8</accession>
<dbReference type="AlphaFoldDB" id="A0A5B7DVI8"/>
<keyword evidence="3 8" id="KW-0032">Aminotransferase</keyword>